<protein>
    <submittedName>
        <fullName evidence="3">ATP-grasp domain-containing protein</fullName>
    </submittedName>
</protein>
<feature type="domain" description="ATP-grasp" evidence="2">
    <location>
        <begin position="111"/>
        <end position="312"/>
    </location>
</feature>
<dbReference type="AlphaFoldDB" id="A0A4R1N769"/>
<evidence type="ECO:0000313" key="4">
    <source>
        <dbReference type="Proteomes" id="UP000294555"/>
    </source>
</evidence>
<dbReference type="Pfam" id="PF02655">
    <property type="entry name" value="ATP-grasp_3"/>
    <property type="match status" value="1"/>
</dbReference>
<organism evidence="3 4">
    <name type="scientific">Sodalis ligni</name>
    <dbReference type="NCBI Taxonomy" id="2697027"/>
    <lineage>
        <taxon>Bacteria</taxon>
        <taxon>Pseudomonadati</taxon>
        <taxon>Pseudomonadota</taxon>
        <taxon>Gammaproteobacteria</taxon>
        <taxon>Enterobacterales</taxon>
        <taxon>Bruguierivoracaceae</taxon>
        <taxon>Sodalis</taxon>
    </lineage>
</organism>
<gene>
    <name evidence="3" type="ORF">EZJ58_1170</name>
</gene>
<comment type="caution">
    <text evidence="3">The sequence shown here is derived from an EMBL/GenBank/DDBJ whole genome shotgun (WGS) entry which is preliminary data.</text>
</comment>
<dbReference type="PROSITE" id="PS50975">
    <property type="entry name" value="ATP_GRASP"/>
    <property type="match status" value="1"/>
</dbReference>
<dbReference type="InterPro" id="IPR005479">
    <property type="entry name" value="CPAse_ATP-bd"/>
</dbReference>
<proteinExistence type="predicted"/>
<keyword evidence="1" id="KW-0067">ATP-binding</keyword>
<dbReference type="EMBL" id="SJOI01000001">
    <property type="protein sequence ID" value="TCL03124.1"/>
    <property type="molecule type" value="Genomic_DNA"/>
</dbReference>
<evidence type="ECO:0000313" key="3">
    <source>
        <dbReference type="EMBL" id="TCL03124.1"/>
    </source>
</evidence>
<dbReference type="GO" id="GO:0005524">
    <property type="term" value="F:ATP binding"/>
    <property type="evidence" value="ECO:0007669"/>
    <property type="project" value="UniProtKB-UniRule"/>
</dbReference>
<evidence type="ECO:0000256" key="1">
    <source>
        <dbReference type="PROSITE-ProRule" id="PRU00409"/>
    </source>
</evidence>
<dbReference type="RefSeq" id="WP_132922015.1">
    <property type="nucleotide sequence ID" value="NZ_SJOI01000001.1"/>
</dbReference>
<dbReference type="PROSITE" id="PS00867">
    <property type="entry name" value="CPSASE_2"/>
    <property type="match status" value="1"/>
</dbReference>
<dbReference type="InterPro" id="IPR011761">
    <property type="entry name" value="ATP-grasp"/>
</dbReference>
<dbReference type="GO" id="GO:0046872">
    <property type="term" value="F:metal ion binding"/>
    <property type="evidence" value="ECO:0007669"/>
    <property type="project" value="InterPro"/>
</dbReference>
<dbReference type="SUPFAM" id="SSF56059">
    <property type="entry name" value="Glutathione synthetase ATP-binding domain-like"/>
    <property type="match status" value="1"/>
</dbReference>
<sequence>MTVSSHLCIRSLDVSQASPFLEMAWNKIKAESPSSDLVLLDQPSAAFSSIIGAKNIVPAKDGHQSKVYNSLVSWSIPNERTLEDIIMSPEVYTTPGPLNAVYKLSDKRATKMLFEKFSLLTPSWEILDRGFTQGNLLRDSTKDNLERNLLNCLSFPLVVKTLWDCMGHGVEIIRDQHLLTARLTEDNKNNLLIESFIDGALGSIEIIGTPESYFFQPPCLTGQSGNGVVSNFDTIRICHPHLFHNLLTQKIKNKLVELLKHLGFQGACCVDFIATHDSLYFLEINPRISGISCLSSAASGLNSFEATYLISANKWPRKEKIAPSNDGAAVQIGGSYADKHLSTLREMHPIITIYRNNTISVDGNQSHNIIAGGDYSVIHQFLLKIGFPNINSLLDFKK</sequence>
<accession>A0A4R1N769</accession>
<dbReference type="Gene3D" id="3.30.470.20">
    <property type="entry name" value="ATP-grasp fold, B domain"/>
    <property type="match status" value="1"/>
</dbReference>
<dbReference type="InterPro" id="IPR003806">
    <property type="entry name" value="ATP-grasp_PylC-type"/>
</dbReference>
<keyword evidence="4" id="KW-1185">Reference proteome</keyword>
<reference evidence="3 4" key="1">
    <citation type="submission" date="2019-02" db="EMBL/GenBank/DDBJ databases">
        <title>Investigation of anaerobic lignin degradation for improved lignocellulosic biofuels.</title>
        <authorList>
            <person name="Deangelis K."/>
        </authorList>
    </citation>
    <scope>NUCLEOTIDE SEQUENCE [LARGE SCALE GENOMIC DNA]</scope>
    <source>
        <strain evidence="3 4">159R</strain>
    </source>
</reference>
<dbReference type="OrthoDB" id="1441538at2"/>
<name>A0A4R1N769_9GAMM</name>
<dbReference type="Proteomes" id="UP000294555">
    <property type="component" value="Unassembled WGS sequence"/>
</dbReference>
<evidence type="ECO:0000259" key="2">
    <source>
        <dbReference type="PROSITE" id="PS50975"/>
    </source>
</evidence>
<keyword evidence="1" id="KW-0547">Nucleotide-binding</keyword>